<name>A0AAV4SKP1_9ARAC</name>
<accession>A0AAV4SKP1</accession>
<dbReference type="AlphaFoldDB" id="A0AAV4SKP1"/>
<evidence type="ECO:0000313" key="1">
    <source>
        <dbReference type="EMBL" id="GIY34988.1"/>
    </source>
</evidence>
<protein>
    <submittedName>
        <fullName evidence="1">Uncharacterized protein</fullName>
    </submittedName>
</protein>
<dbReference type="EMBL" id="BPLQ01008122">
    <property type="protein sequence ID" value="GIY34988.1"/>
    <property type="molecule type" value="Genomic_DNA"/>
</dbReference>
<proteinExistence type="predicted"/>
<dbReference type="Proteomes" id="UP001054837">
    <property type="component" value="Unassembled WGS sequence"/>
</dbReference>
<gene>
    <name evidence="1" type="ORF">CDAR_216191</name>
</gene>
<comment type="caution">
    <text evidence="1">The sequence shown here is derived from an EMBL/GenBank/DDBJ whole genome shotgun (WGS) entry which is preliminary data.</text>
</comment>
<sequence>MYLLNSNRIGTTQVYQECSGLLLARVLANLSLELLRLSDFYEAIRIGATQVDQECSLTTTARVLANLSLELLGLSDFYEIESANKLITPTQLDSS</sequence>
<evidence type="ECO:0000313" key="2">
    <source>
        <dbReference type="Proteomes" id="UP001054837"/>
    </source>
</evidence>
<reference evidence="1 2" key="1">
    <citation type="submission" date="2021-06" db="EMBL/GenBank/DDBJ databases">
        <title>Caerostris darwini draft genome.</title>
        <authorList>
            <person name="Kono N."/>
            <person name="Arakawa K."/>
        </authorList>
    </citation>
    <scope>NUCLEOTIDE SEQUENCE [LARGE SCALE GENOMIC DNA]</scope>
</reference>
<organism evidence="1 2">
    <name type="scientific">Caerostris darwini</name>
    <dbReference type="NCBI Taxonomy" id="1538125"/>
    <lineage>
        <taxon>Eukaryota</taxon>
        <taxon>Metazoa</taxon>
        <taxon>Ecdysozoa</taxon>
        <taxon>Arthropoda</taxon>
        <taxon>Chelicerata</taxon>
        <taxon>Arachnida</taxon>
        <taxon>Araneae</taxon>
        <taxon>Araneomorphae</taxon>
        <taxon>Entelegynae</taxon>
        <taxon>Araneoidea</taxon>
        <taxon>Araneidae</taxon>
        <taxon>Caerostris</taxon>
    </lineage>
</organism>
<keyword evidence="2" id="KW-1185">Reference proteome</keyword>